<comment type="similarity">
    <text evidence="1 7">Belongs to the amidase family. GatA subfamily.</text>
</comment>
<organism evidence="9 10">
    <name type="scientific">Candidatus Roizmanbacteria bacterium RIFOXYA1_FULL_41_12</name>
    <dbReference type="NCBI Taxonomy" id="1802082"/>
    <lineage>
        <taxon>Bacteria</taxon>
        <taxon>Candidatus Roizmaniibacteriota</taxon>
    </lineage>
</organism>
<feature type="active site" description="Charge relay system" evidence="7">
    <location>
        <position position="144"/>
    </location>
</feature>
<dbReference type="InterPro" id="IPR023631">
    <property type="entry name" value="Amidase_dom"/>
</dbReference>
<evidence type="ECO:0000256" key="4">
    <source>
        <dbReference type="ARBA" id="ARBA00022840"/>
    </source>
</evidence>
<dbReference type="GO" id="GO:0005524">
    <property type="term" value="F:ATP binding"/>
    <property type="evidence" value="ECO:0007669"/>
    <property type="project" value="UniProtKB-KW"/>
</dbReference>
<evidence type="ECO:0000259" key="8">
    <source>
        <dbReference type="Pfam" id="PF01425"/>
    </source>
</evidence>
<evidence type="ECO:0000256" key="2">
    <source>
        <dbReference type="ARBA" id="ARBA00022598"/>
    </source>
</evidence>
<evidence type="ECO:0000313" key="9">
    <source>
        <dbReference type="EMBL" id="OGK64628.1"/>
    </source>
</evidence>
<keyword evidence="5 7" id="KW-0648">Protein biosynthesis</keyword>
<proteinExistence type="inferred from homology"/>
<sequence length="462" mass="50872">MTTINRLRQSYRTKKRHPAELISGLFKQIKKLNPQLNAYLTLNEELALKQANELKNFDLPLAGIPIAIKDNFCTKDLRTTASAKLLDDFVPPYDATVIKKLKDNGAIIIGKTNMDAWAHGSSTETSDYGPTTNPYDLNRLPGGSSGGSAAAVASGLPPFALGSETAGSIRQPAAWCGVVGLKPTYGRVSRYGLIAMGSSLDCPGPLTRHVEDAALLLGLLAGYDKYDATSTKEPVDNYLKALKAKRKFTLGISDDYFEGVDSKIINEFMKAKRILEKLGHNFKKIKLINPKYSISLYTILQRAEVSSNLCRYDGVRFGKPRSSFSQQAKRRMMLGAFTLSVGYYDAYYLKAQKIRTLIINNFKEAFKQVDLIVAPTTPVTALKLGESETNPMFGEVMDQLIEASSIAGLPGINLPIGLQQGLPVGLQIFGPHLSETEIIDLAKQYEDETAFYQIKPSDFYEI</sequence>
<evidence type="ECO:0000313" key="10">
    <source>
        <dbReference type="Proteomes" id="UP000178450"/>
    </source>
</evidence>
<dbReference type="PANTHER" id="PTHR11895:SF151">
    <property type="entry name" value="GLUTAMYL-TRNA(GLN) AMIDOTRANSFERASE SUBUNIT A"/>
    <property type="match status" value="1"/>
</dbReference>
<dbReference type="GO" id="GO:0006412">
    <property type="term" value="P:translation"/>
    <property type="evidence" value="ECO:0007669"/>
    <property type="project" value="UniProtKB-UniRule"/>
</dbReference>
<keyword evidence="3 7" id="KW-0547">Nucleotide-binding</keyword>
<evidence type="ECO:0000256" key="5">
    <source>
        <dbReference type="ARBA" id="ARBA00022917"/>
    </source>
</evidence>
<name>A0A1F7K9T4_9BACT</name>
<dbReference type="Gene3D" id="3.90.1300.10">
    <property type="entry name" value="Amidase signature (AS) domain"/>
    <property type="match status" value="1"/>
</dbReference>
<dbReference type="AlphaFoldDB" id="A0A1F7K9T4"/>
<comment type="subunit">
    <text evidence="7">Heterotrimer of A, B and C subunits.</text>
</comment>
<feature type="active site" description="Charge relay system" evidence="7">
    <location>
        <position position="69"/>
    </location>
</feature>
<feature type="domain" description="Amidase" evidence="8">
    <location>
        <begin position="20"/>
        <end position="438"/>
    </location>
</feature>
<dbReference type="SUPFAM" id="SSF75304">
    <property type="entry name" value="Amidase signature (AS) enzymes"/>
    <property type="match status" value="1"/>
</dbReference>
<dbReference type="EC" id="6.3.5.7" evidence="7"/>
<reference evidence="9 10" key="1">
    <citation type="journal article" date="2016" name="Nat. Commun.">
        <title>Thousands of microbial genomes shed light on interconnected biogeochemical processes in an aquifer system.</title>
        <authorList>
            <person name="Anantharaman K."/>
            <person name="Brown C.T."/>
            <person name="Hug L.A."/>
            <person name="Sharon I."/>
            <person name="Castelle C.J."/>
            <person name="Probst A.J."/>
            <person name="Thomas B.C."/>
            <person name="Singh A."/>
            <person name="Wilkins M.J."/>
            <person name="Karaoz U."/>
            <person name="Brodie E.L."/>
            <person name="Williams K.H."/>
            <person name="Hubbard S.S."/>
            <person name="Banfield J.F."/>
        </authorList>
    </citation>
    <scope>NUCLEOTIDE SEQUENCE [LARGE SCALE GENOMIC DNA]</scope>
</reference>
<dbReference type="InterPro" id="IPR004412">
    <property type="entry name" value="GatA"/>
</dbReference>
<evidence type="ECO:0000256" key="7">
    <source>
        <dbReference type="HAMAP-Rule" id="MF_00120"/>
    </source>
</evidence>
<dbReference type="InterPro" id="IPR020556">
    <property type="entry name" value="Amidase_CS"/>
</dbReference>
<dbReference type="EMBL" id="MGBG01000018">
    <property type="protein sequence ID" value="OGK64628.1"/>
    <property type="molecule type" value="Genomic_DNA"/>
</dbReference>
<keyword evidence="4 7" id="KW-0067">ATP-binding</keyword>
<dbReference type="Proteomes" id="UP000178450">
    <property type="component" value="Unassembled WGS sequence"/>
</dbReference>
<comment type="catalytic activity">
    <reaction evidence="6 7">
        <text>L-glutamyl-tRNA(Gln) + L-glutamine + ATP + H2O = L-glutaminyl-tRNA(Gln) + L-glutamate + ADP + phosphate + H(+)</text>
        <dbReference type="Rhea" id="RHEA:17521"/>
        <dbReference type="Rhea" id="RHEA-COMP:9681"/>
        <dbReference type="Rhea" id="RHEA-COMP:9684"/>
        <dbReference type="ChEBI" id="CHEBI:15377"/>
        <dbReference type="ChEBI" id="CHEBI:15378"/>
        <dbReference type="ChEBI" id="CHEBI:29985"/>
        <dbReference type="ChEBI" id="CHEBI:30616"/>
        <dbReference type="ChEBI" id="CHEBI:43474"/>
        <dbReference type="ChEBI" id="CHEBI:58359"/>
        <dbReference type="ChEBI" id="CHEBI:78520"/>
        <dbReference type="ChEBI" id="CHEBI:78521"/>
        <dbReference type="ChEBI" id="CHEBI:456216"/>
        <dbReference type="EC" id="6.3.5.7"/>
    </reaction>
</comment>
<dbReference type="GO" id="GO:0050567">
    <property type="term" value="F:glutaminyl-tRNA synthase (glutamine-hydrolyzing) activity"/>
    <property type="evidence" value="ECO:0007669"/>
    <property type="project" value="UniProtKB-UniRule"/>
</dbReference>
<dbReference type="Pfam" id="PF01425">
    <property type="entry name" value="Amidase"/>
    <property type="match status" value="1"/>
</dbReference>
<dbReference type="GO" id="GO:0030956">
    <property type="term" value="C:glutamyl-tRNA(Gln) amidotransferase complex"/>
    <property type="evidence" value="ECO:0007669"/>
    <property type="project" value="InterPro"/>
</dbReference>
<accession>A0A1F7K9T4</accession>
<dbReference type="InterPro" id="IPR036928">
    <property type="entry name" value="AS_sf"/>
</dbReference>
<dbReference type="PANTHER" id="PTHR11895">
    <property type="entry name" value="TRANSAMIDASE"/>
    <property type="match status" value="1"/>
</dbReference>
<evidence type="ECO:0000256" key="1">
    <source>
        <dbReference type="ARBA" id="ARBA00008069"/>
    </source>
</evidence>
<dbReference type="HAMAP" id="MF_00120">
    <property type="entry name" value="GatA"/>
    <property type="match status" value="1"/>
</dbReference>
<evidence type="ECO:0000256" key="6">
    <source>
        <dbReference type="ARBA" id="ARBA00047407"/>
    </source>
</evidence>
<dbReference type="PROSITE" id="PS00571">
    <property type="entry name" value="AMIDASES"/>
    <property type="match status" value="1"/>
</dbReference>
<keyword evidence="2 7" id="KW-0436">Ligase</keyword>
<evidence type="ECO:0000256" key="3">
    <source>
        <dbReference type="ARBA" id="ARBA00022741"/>
    </source>
</evidence>
<dbReference type="NCBIfam" id="TIGR00132">
    <property type="entry name" value="gatA"/>
    <property type="match status" value="1"/>
</dbReference>
<protein>
    <recommendedName>
        <fullName evidence="7">Glutamyl-tRNA(Gln) amidotransferase subunit A</fullName>
        <shortName evidence="7">Glu-ADT subunit A</shortName>
        <ecNumber evidence="7">6.3.5.7</ecNumber>
    </recommendedName>
</protein>
<feature type="active site" description="Acyl-ester intermediate" evidence="7">
    <location>
        <position position="168"/>
    </location>
</feature>
<comment type="caution">
    <text evidence="9">The sequence shown here is derived from an EMBL/GenBank/DDBJ whole genome shotgun (WGS) entry which is preliminary data.</text>
</comment>
<gene>
    <name evidence="7" type="primary">gatA</name>
    <name evidence="9" type="ORF">A2209_03495</name>
</gene>
<comment type="function">
    <text evidence="7">Allows the formation of correctly charged Gln-tRNA(Gln) through the transamidation of misacylated Glu-tRNA(Gln) in organisms which lack glutaminyl-tRNA synthetase. The reaction takes place in the presence of glutamine and ATP through an activated gamma-phospho-Glu-tRNA(Gln).</text>
</comment>
<dbReference type="InterPro" id="IPR000120">
    <property type="entry name" value="Amidase"/>
</dbReference>